<protein>
    <submittedName>
        <fullName evidence="1">Uncharacterized protein</fullName>
    </submittedName>
</protein>
<proteinExistence type="predicted"/>
<dbReference type="EMBL" id="KU862660">
    <property type="protein sequence ID" value="ANA49237.1"/>
    <property type="molecule type" value="Genomic_DNA"/>
</dbReference>
<name>A0A1S5R1H7_9CAUD</name>
<evidence type="ECO:0000313" key="1">
    <source>
        <dbReference type="EMBL" id="ANA49237.1"/>
    </source>
</evidence>
<reference evidence="1 2" key="1">
    <citation type="submission" date="2016-03" db="EMBL/GenBank/DDBJ databases">
        <title>Characterization of pf16 and phiPMW: Two novel phages infecting Pseudomonas putida PpG1.</title>
        <authorList>
            <person name="Magill D.J."/>
            <person name="Krylov V.N."/>
            <person name="Allen C.C.R."/>
            <person name="McGrath J.W."/>
            <person name="Quinn J.P."/>
            <person name="Kulakov L.A."/>
        </authorList>
    </citation>
    <scope>NUCLEOTIDE SEQUENCE [LARGE SCALE GENOMIC DNA]</scope>
</reference>
<sequence length="68" mass="7538">MAIEIKSIDLKTKDGHDTDIRVSLISKHDGGFVLVTLSDKHDGESIAIYDDEIDNLITILTELKGELK</sequence>
<accession>A0A1S5R1H7</accession>
<keyword evidence="2" id="KW-1185">Reference proteome</keyword>
<dbReference type="Proteomes" id="UP000223738">
    <property type="component" value="Segment"/>
</dbReference>
<evidence type="ECO:0000313" key="2">
    <source>
        <dbReference type="Proteomes" id="UP000223738"/>
    </source>
</evidence>
<gene>
    <name evidence="1" type="ORF">PMW_112</name>
</gene>
<organism evidence="1 2">
    <name type="scientific">Pseudomonas phage phiPMW</name>
    <dbReference type="NCBI Taxonomy" id="1815582"/>
    <lineage>
        <taxon>Viruses</taxon>
        <taxon>Duplodnaviria</taxon>
        <taxon>Heunggongvirae</taxon>
        <taxon>Uroviricota</taxon>
        <taxon>Caudoviricetes</taxon>
        <taxon>Plaisancevirus</taxon>
        <taxon>Plaisancevirus PMW</taxon>
    </lineage>
</organism>